<name>A0ACC1J1X5_9FUNG</name>
<accession>A0ACC1J1X5</accession>
<comment type="caution">
    <text evidence="1">The sequence shown here is derived from an EMBL/GenBank/DDBJ whole genome shotgun (WGS) entry which is preliminary data.</text>
</comment>
<gene>
    <name evidence="1" type="ORF">FBU59_005690</name>
</gene>
<evidence type="ECO:0000313" key="2">
    <source>
        <dbReference type="Proteomes" id="UP001150603"/>
    </source>
</evidence>
<proteinExistence type="predicted"/>
<protein>
    <submittedName>
        <fullName evidence="1">Uncharacterized protein</fullName>
    </submittedName>
</protein>
<evidence type="ECO:0000313" key="1">
    <source>
        <dbReference type="EMBL" id="KAJ1934460.1"/>
    </source>
</evidence>
<dbReference type="EMBL" id="JANBPW010004637">
    <property type="protein sequence ID" value="KAJ1934460.1"/>
    <property type="molecule type" value="Genomic_DNA"/>
</dbReference>
<reference evidence="1" key="1">
    <citation type="submission" date="2022-07" db="EMBL/GenBank/DDBJ databases">
        <title>Phylogenomic reconstructions and comparative analyses of Kickxellomycotina fungi.</title>
        <authorList>
            <person name="Reynolds N.K."/>
            <person name="Stajich J.E."/>
            <person name="Barry K."/>
            <person name="Grigoriev I.V."/>
            <person name="Crous P."/>
            <person name="Smith M.E."/>
        </authorList>
    </citation>
    <scope>NUCLEOTIDE SEQUENCE</scope>
    <source>
        <strain evidence="1">NRRL 5244</strain>
    </source>
</reference>
<organism evidence="1 2">
    <name type="scientific">Linderina macrospora</name>
    <dbReference type="NCBI Taxonomy" id="4868"/>
    <lineage>
        <taxon>Eukaryota</taxon>
        <taxon>Fungi</taxon>
        <taxon>Fungi incertae sedis</taxon>
        <taxon>Zoopagomycota</taxon>
        <taxon>Kickxellomycotina</taxon>
        <taxon>Kickxellomycetes</taxon>
        <taxon>Kickxellales</taxon>
        <taxon>Kickxellaceae</taxon>
        <taxon>Linderina</taxon>
    </lineage>
</organism>
<keyword evidence="2" id="KW-1185">Reference proteome</keyword>
<dbReference type="Proteomes" id="UP001150603">
    <property type="component" value="Unassembled WGS sequence"/>
</dbReference>
<sequence length="197" mass="21344">MVVSTTEISVVKEVLLDNITPGYADIAANLSAEIRGYFDSHQHYRRLNTQPMQVLLVHGAAGVGKSAIIEGATQSLPYPVIRGNLSEIVVNANGTESADEYVEQAFADLRARASAAPMAVIVLDRVDVLADRDLTQEMGKLSTQFLQFTSTLPASVFLILESTQPATSMSGSIKRSVALQHALEVPVPTRPRREQIL</sequence>
<feature type="non-terminal residue" evidence="1">
    <location>
        <position position="197"/>
    </location>
</feature>